<keyword evidence="2" id="KW-0645">Protease</keyword>
<sequence length="348" mass="37040">MQTRIRDYGVRIGELNTGRLNKITDVSGVKIGHSTISNGVVNTGVTALHPHSGNIFEQKVVSAAHVFNGFGKSIGLLQIEELGTIETPILLTNTLSIGTCTNSLITYMLDKNGQIGRTTGTVNPVIGECNDMFLNDIRELAIREDHVLEALETAADDFEEGGVGAGTGMKCFGLKGGIGSSSRVIQFPHGAYTIGVLTLTNFGVLENLRINGIHAGEKIRNKLPDNSSEPDKGSVIVLVATDLPVTSRQLKRVIKRAGVGLSRTGSYIGNGSGDIVIGFSTANKVSHDPAQDLVSLTAIHEDDIDQAFTAVADATEEAVLNSMITANTVKGRDGHTLYSLRKYIDDLL</sequence>
<dbReference type="Gene3D" id="3.60.70.12">
    <property type="entry name" value="L-amino peptidase D-ALA esterase/amidase"/>
    <property type="match status" value="1"/>
</dbReference>
<reference evidence="2 3" key="1">
    <citation type="submission" date="2016-10" db="EMBL/GenBank/DDBJ databases">
        <authorList>
            <person name="de Groot N.N."/>
        </authorList>
    </citation>
    <scope>NUCLEOTIDE SEQUENCE [LARGE SCALE GENOMIC DNA]</scope>
    <source>
        <strain evidence="2 3">CGMCC 1.6502</strain>
    </source>
</reference>
<evidence type="ECO:0000256" key="1">
    <source>
        <dbReference type="ARBA" id="ARBA00007068"/>
    </source>
</evidence>
<dbReference type="Proteomes" id="UP000198694">
    <property type="component" value="Unassembled WGS sequence"/>
</dbReference>
<comment type="similarity">
    <text evidence="1">Belongs to the peptidase S58 family.</text>
</comment>
<keyword evidence="3" id="KW-1185">Reference proteome</keyword>
<protein>
    <submittedName>
        <fullName evidence="2">D-aminopeptidase</fullName>
    </submittedName>
</protein>
<dbReference type="OrthoDB" id="9770388at2"/>
<keyword evidence="2" id="KW-0031">Aminopeptidase</keyword>
<dbReference type="Pfam" id="PF03576">
    <property type="entry name" value="Peptidase_S58"/>
    <property type="match status" value="1"/>
</dbReference>
<name>A0A1G9AIN3_9BACI</name>
<dbReference type="AlphaFoldDB" id="A0A1G9AIN3"/>
<dbReference type="EMBL" id="FNFL01000004">
    <property type="protein sequence ID" value="SDK27118.1"/>
    <property type="molecule type" value="Genomic_DNA"/>
</dbReference>
<evidence type="ECO:0000313" key="3">
    <source>
        <dbReference type="Proteomes" id="UP000198694"/>
    </source>
</evidence>
<keyword evidence="2" id="KW-0378">Hydrolase</keyword>
<proteinExistence type="inferred from homology"/>
<dbReference type="InterPro" id="IPR016117">
    <property type="entry name" value="ArgJ-like_dom_sf"/>
</dbReference>
<dbReference type="GO" id="GO:0004177">
    <property type="term" value="F:aminopeptidase activity"/>
    <property type="evidence" value="ECO:0007669"/>
    <property type="project" value="UniProtKB-KW"/>
</dbReference>
<gene>
    <name evidence="2" type="ORF">SAMN05216243_2541</name>
</gene>
<dbReference type="CDD" id="cd02253">
    <property type="entry name" value="DmpA"/>
    <property type="match status" value="1"/>
</dbReference>
<dbReference type="SUPFAM" id="SSF56266">
    <property type="entry name" value="DmpA/ArgJ-like"/>
    <property type="match status" value="1"/>
</dbReference>
<dbReference type="PANTHER" id="PTHR36512:SF3">
    <property type="entry name" value="BLR5678 PROTEIN"/>
    <property type="match status" value="1"/>
</dbReference>
<dbReference type="PANTHER" id="PTHR36512">
    <property type="entry name" value="D-AMINOPEPTIDASE"/>
    <property type="match status" value="1"/>
</dbReference>
<organism evidence="2 3">
    <name type="scientific">Sediminibacillus albus</name>
    <dbReference type="NCBI Taxonomy" id="407036"/>
    <lineage>
        <taxon>Bacteria</taxon>
        <taxon>Bacillati</taxon>
        <taxon>Bacillota</taxon>
        <taxon>Bacilli</taxon>
        <taxon>Bacillales</taxon>
        <taxon>Bacillaceae</taxon>
        <taxon>Sediminibacillus</taxon>
    </lineage>
</organism>
<dbReference type="STRING" id="407036.SAMN05216243_2541"/>
<dbReference type="RefSeq" id="WP_093214796.1">
    <property type="nucleotide sequence ID" value="NZ_FNFL01000004.1"/>
</dbReference>
<evidence type="ECO:0000313" key="2">
    <source>
        <dbReference type="EMBL" id="SDK27118.1"/>
    </source>
</evidence>
<accession>A0A1G9AIN3</accession>
<dbReference type="InterPro" id="IPR005321">
    <property type="entry name" value="Peptidase_S58_DmpA"/>
</dbReference>